<organism evidence="4">
    <name type="scientific">Tetraselmis sp. GSL018</name>
    <dbReference type="NCBI Taxonomy" id="582737"/>
    <lineage>
        <taxon>Eukaryota</taxon>
        <taxon>Viridiplantae</taxon>
        <taxon>Chlorophyta</taxon>
        <taxon>core chlorophytes</taxon>
        <taxon>Chlorodendrophyceae</taxon>
        <taxon>Chlorodendrales</taxon>
        <taxon>Chlorodendraceae</taxon>
        <taxon>Tetraselmis</taxon>
    </lineage>
</organism>
<protein>
    <recommendedName>
        <fullName evidence="3">CCHC-type domain-containing protein</fullName>
    </recommendedName>
</protein>
<evidence type="ECO:0000259" key="3">
    <source>
        <dbReference type="PROSITE" id="PS50158"/>
    </source>
</evidence>
<reference evidence="4" key="1">
    <citation type="submission" date="2014-05" db="EMBL/GenBank/DDBJ databases">
        <title>The transcriptome of the halophilic microalga Tetraselmis sp. GSL018 isolated from the Great Salt Lake, Utah.</title>
        <authorList>
            <person name="Jinkerson R.E."/>
            <person name="D'Adamo S."/>
            <person name="Posewitz M.C."/>
        </authorList>
    </citation>
    <scope>NUCLEOTIDE SEQUENCE</scope>
    <source>
        <strain evidence="4">GSL018</strain>
    </source>
</reference>
<dbReference type="AlphaFoldDB" id="A0A061QUT0"/>
<evidence type="ECO:0000256" key="2">
    <source>
        <dbReference type="SAM" id="MobiDB-lite"/>
    </source>
</evidence>
<feature type="region of interest" description="Disordered" evidence="2">
    <location>
        <begin position="289"/>
        <end position="319"/>
    </location>
</feature>
<feature type="domain" description="CCHC-type" evidence="3">
    <location>
        <begin position="359"/>
        <end position="374"/>
    </location>
</feature>
<proteinExistence type="predicted"/>
<dbReference type="PROSITE" id="PS50158">
    <property type="entry name" value="ZF_CCHC"/>
    <property type="match status" value="1"/>
</dbReference>
<feature type="compositionally biased region" description="Low complexity" evidence="2">
    <location>
        <begin position="292"/>
        <end position="310"/>
    </location>
</feature>
<dbReference type="GO" id="GO:0008270">
    <property type="term" value="F:zinc ion binding"/>
    <property type="evidence" value="ECO:0007669"/>
    <property type="project" value="UniProtKB-KW"/>
</dbReference>
<accession>A0A061QUT0</accession>
<gene>
    <name evidence="4" type="ORF">TSPGSL018_24030</name>
</gene>
<evidence type="ECO:0000313" key="4">
    <source>
        <dbReference type="EMBL" id="JAC62189.1"/>
    </source>
</evidence>
<name>A0A061QUT0_9CHLO</name>
<sequence length="384" mass="42062">METLPSQHRFCNQSEAHAATLKHFLTIVVTTSPIPSMPSTALLEALFRSLQLTPALPSCHLIITADGVGTVVSDAEKPNYKKSKIQGKDIAKYTAYVENIRRLLESPSFSDFKSTELLALSEWKGFSGAVRAAVESVKTPFVMVMQHDQLLLDQIDVLSIIKALQRHSSIVKYVGLPSRTTTVGYARRIQHRYGISLQPFNVPELEVPLMPLLMWYDKPHIVCREHLKDFVFNPEKSGIDFRPGEFIEDVLGQHQLDDIKRNGLGAHAKYGTFVLDTARPLVYHLSGRKAEASAPEASDSSPDGSSGAPLDPDELAGENSGTRSFIAAVEGLRAPQSPEAPPLAPGSEAAPSYKFRGVCYRCGQKGHSFRYCSQRSTAEGRGGG</sequence>
<keyword evidence="1" id="KW-0862">Zinc</keyword>
<keyword evidence="1" id="KW-0479">Metal-binding</keyword>
<dbReference type="EMBL" id="GBEZ01024840">
    <property type="protein sequence ID" value="JAC62189.1"/>
    <property type="molecule type" value="Transcribed_RNA"/>
</dbReference>
<dbReference type="GO" id="GO:0003676">
    <property type="term" value="F:nucleic acid binding"/>
    <property type="evidence" value="ECO:0007669"/>
    <property type="project" value="InterPro"/>
</dbReference>
<keyword evidence="1" id="KW-0863">Zinc-finger</keyword>
<evidence type="ECO:0000256" key="1">
    <source>
        <dbReference type="PROSITE-ProRule" id="PRU00047"/>
    </source>
</evidence>
<dbReference type="InterPro" id="IPR001878">
    <property type="entry name" value="Znf_CCHC"/>
</dbReference>